<gene>
    <name evidence="1" type="ORF">K8W16_04525</name>
</gene>
<evidence type="ECO:0000313" key="2">
    <source>
        <dbReference type="Proteomes" id="UP000698963"/>
    </source>
</evidence>
<protein>
    <submittedName>
        <fullName evidence="1">Uncharacterized protein</fullName>
    </submittedName>
</protein>
<dbReference type="EMBL" id="DYZA01000082">
    <property type="protein sequence ID" value="HJD96894.1"/>
    <property type="molecule type" value="Genomic_DNA"/>
</dbReference>
<dbReference type="RefSeq" id="WP_304121505.1">
    <property type="nucleotide sequence ID" value="NZ_DYZA01000082.1"/>
</dbReference>
<name>A0A921AVJ7_9BACT</name>
<accession>A0A921AVJ7</accession>
<reference evidence="1" key="1">
    <citation type="journal article" date="2021" name="PeerJ">
        <title>Extensive microbial diversity within the chicken gut microbiome revealed by metagenomics and culture.</title>
        <authorList>
            <person name="Gilroy R."/>
            <person name="Ravi A."/>
            <person name="Getino M."/>
            <person name="Pursley I."/>
            <person name="Horton D.L."/>
            <person name="Alikhan N.F."/>
            <person name="Baker D."/>
            <person name="Gharbi K."/>
            <person name="Hall N."/>
            <person name="Watson M."/>
            <person name="Adriaenssens E.M."/>
            <person name="Foster-Nyarko E."/>
            <person name="Jarju S."/>
            <person name="Secka A."/>
            <person name="Antonio M."/>
            <person name="Oren A."/>
            <person name="Chaudhuri R.R."/>
            <person name="La Ragione R."/>
            <person name="Hildebrand F."/>
            <person name="Pallen M.J."/>
        </authorList>
    </citation>
    <scope>NUCLEOTIDE SEQUENCE</scope>
    <source>
        <strain evidence="1">ChiGjej2B2-19336</strain>
    </source>
</reference>
<sequence length="61" mass="6815">DPSHQFIDTDMGQPQCPHPCDGMRQFMTELEKAGCSRKKIRSLTHDVPAFLLGLQEKPSGC</sequence>
<proteinExistence type="predicted"/>
<comment type="caution">
    <text evidence="1">The sequence shown here is derived from an EMBL/GenBank/DDBJ whole genome shotgun (WGS) entry which is preliminary data.</text>
</comment>
<evidence type="ECO:0000313" key="1">
    <source>
        <dbReference type="EMBL" id="HJD96894.1"/>
    </source>
</evidence>
<feature type="non-terminal residue" evidence="1">
    <location>
        <position position="1"/>
    </location>
</feature>
<reference evidence="1" key="2">
    <citation type="submission" date="2021-09" db="EMBL/GenBank/DDBJ databases">
        <authorList>
            <person name="Gilroy R."/>
        </authorList>
    </citation>
    <scope>NUCLEOTIDE SEQUENCE</scope>
    <source>
        <strain evidence="1">ChiGjej2B2-19336</strain>
    </source>
</reference>
<dbReference type="AlphaFoldDB" id="A0A921AVJ7"/>
<dbReference type="Proteomes" id="UP000698963">
    <property type="component" value="Unassembled WGS sequence"/>
</dbReference>
<organism evidence="1 2">
    <name type="scientific">Mailhella massiliensis</name>
    <dbReference type="NCBI Taxonomy" id="1903261"/>
    <lineage>
        <taxon>Bacteria</taxon>
        <taxon>Pseudomonadati</taxon>
        <taxon>Thermodesulfobacteriota</taxon>
        <taxon>Desulfovibrionia</taxon>
        <taxon>Desulfovibrionales</taxon>
        <taxon>Desulfovibrionaceae</taxon>
        <taxon>Mailhella</taxon>
    </lineage>
</organism>